<evidence type="ECO:0000256" key="1">
    <source>
        <dbReference type="ARBA" id="ARBA00004117"/>
    </source>
</evidence>
<dbReference type="Gene3D" id="2.30.330.10">
    <property type="entry name" value="SpoA-like"/>
    <property type="match status" value="1"/>
</dbReference>
<keyword evidence="5" id="KW-1003">Cell membrane</keyword>
<dbReference type="GO" id="GO:0071978">
    <property type="term" value="P:bacterial-type flagellum-dependent swarming motility"/>
    <property type="evidence" value="ECO:0007669"/>
    <property type="project" value="TreeGrafter"/>
</dbReference>
<dbReference type="GO" id="GO:0005886">
    <property type="term" value="C:plasma membrane"/>
    <property type="evidence" value="ECO:0007669"/>
    <property type="project" value="UniProtKB-SubCell"/>
</dbReference>
<evidence type="ECO:0000256" key="5">
    <source>
        <dbReference type="ARBA" id="ARBA00022475"/>
    </source>
</evidence>
<dbReference type="SUPFAM" id="SSF101801">
    <property type="entry name" value="Surface presentation of antigens (SPOA)"/>
    <property type="match status" value="1"/>
</dbReference>
<dbReference type="PANTHER" id="PTHR30034:SF6">
    <property type="entry name" value="YOP PROTEINS TRANSLOCATION PROTEIN Q"/>
    <property type="match status" value="1"/>
</dbReference>
<keyword evidence="7" id="KW-0283">Flagellar rotation</keyword>
<organism evidence="12 13">
    <name type="scientific">Pararhizobium mangrovi</name>
    <dbReference type="NCBI Taxonomy" id="2590452"/>
    <lineage>
        <taxon>Bacteria</taxon>
        <taxon>Pseudomonadati</taxon>
        <taxon>Pseudomonadota</taxon>
        <taxon>Alphaproteobacteria</taxon>
        <taxon>Hyphomicrobiales</taxon>
        <taxon>Rhizobiaceae</taxon>
        <taxon>Rhizobium/Agrobacterium group</taxon>
        <taxon>Pararhizobium</taxon>
    </lineage>
</organism>
<evidence type="ECO:0000256" key="2">
    <source>
        <dbReference type="ARBA" id="ARBA00004202"/>
    </source>
</evidence>
<proteinExistence type="inferred from homology"/>
<evidence type="ECO:0000259" key="11">
    <source>
        <dbReference type="Pfam" id="PF01052"/>
    </source>
</evidence>
<dbReference type="GO" id="GO:0050918">
    <property type="term" value="P:positive chemotaxis"/>
    <property type="evidence" value="ECO:0007669"/>
    <property type="project" value="TreeGrafter"/>
</dbReference>
<evidence type="ECO:0000256" key="4">
    <source>
        <dbReference type="ARBA" id="ARBA00021898"/>
    </source>
</evidence>
<evidence type="ECO:0000256" key="7">
    <source>
        <dbReference type="ARBA" id="ARBA00022779"/>
    </source>
</evidence>
<dbReference type="EMBL" id="VHLH01000056">
    <property type="protein sequence ID" value="TPW25759.1"/>
    <property type="molecule type" value="Genomic_DNA"/>
</dbReference>
<keyword evidence="9" id="KW-0975">Bacterial flagellum</keyword>
<feature type="domain" description="Flagellar motor switch protein FliN-like C-terminal" evidence="11">
    <location>
        <begin position="234"/>
        <end position="302"/>
    </location>
</feature>
<evidence type="ECO:0000313" key="13">
    <source>
        <dbReference type="Proteomes" id="UP000320314"/>
    </source>
</evidence>
<comment type="caution">
    <text evidence="12">The sequence shown here is derived from an EMBL/GenBank/DDBJ whole genome shotgun (WGS) entry which is preliminary data.</text>
</comment>
<reference evidence="12 13" key="1">
    <citation type="submission" date="2019-06" db="EMBL/GenBank/DDBJ databases">
        <authorList>
            <person name="Li M."/>
        </authorList>
    </citation>
    <scope>NUCLEOTIDE SEQUENCE [LARGE SCALE GENOMIC DNA]</scope>
    <source>
        <strain evidence="12 13">BGMRC6574</strain>
    </source>
</reference>
<evidence type="ECO:0000256" key="9">
    <source>
        <dbReference type="ARBA" id="ARBA00023143"/>
    </source>
</evidence>
<keyword evidence="8" id="KW-0472">Membrane</keyword>
<dbReference type="InterPro" id="IPR036429">
    <property type="entry name" value="SpoA-like_sf"/>
</dbReference>
<evidence type="ECO:0000256" key="8">
    <source>
        <dbReference type="ARBA" id="ARBA00023136"/>
    </source>
</evidence>
<keyword evidence="6" id="KW-0145">Chemotaxis</keyword>
<dbReference type="GO" id="GO:0009425">
    <property type="term" value="C:bacterial-type flagellum basal body"/>
    <property type="evidence" value="ECO:0007669"/>
    <property type="project" value="UniProtKB-SubCell"/>
</dbReference>
<comment type="similarity">
    <text evidence="3">Belongs to the FliM family.</text>
</comment>
<name>A0A506TZL5_9HYPH</name>
<evidence type="ECO:0000256" key="6">
    <source>
        <dbReference type="ARBA" id="ARBA00022500"/>
    </source>
</evidence>
<dbReference type="InterPro" id="IPR028976">
    <property type="entry name" value="CheC-like_sf"/>
</dbReference>
<dbReference type="AlphaFoldDB" id="A0A506TZL5"/>
<gene>
    <name evidence="12" type="ORF">FJU11_17985</name>
</gene>
<keyword evidence="13" id="KW-1185">Reference proteome</keyword>
<evidence type="ECO:0000256" key="10">
    <source>
        <dbReference type="ARBA" id="ARBA00025044"/>
    </source>
</evidence>
<sequence>MSAMDEPFPSEHAGFDARLLARMTNRVSARQALTQKADALAADLAPVLARAIGGLTGARADAKAKPCGFGTGVELASGFLPRGVRALAGIDGFARDFVLAAESGFVVTLAETLLGGSGGAGGAREPSPVEIDIAAVLFEEMAGALVARIRDVGGRSEVAAPRSGVLVEEKDACAQQPCVLLAFEIVLEGSSATIGFIVPEAALEATEILCDETAAPQKMREAPAPEWADRLSRRVSGSQITLTARLKLERSTLGEIADLAPGDVLRFADPGALNVFLHARDRTIGECELGRSGERYMLRLKDGESLEAGIVREASE</sequence>
<evidence type="ECO:0000256" key="3">
    <source>
        <dbReference type="ARBA" id="ARBA00011049"/>
    </source>
</evidence>
<comment type="function">
    <text evidence="10">FliM is one of three proteins (FliG, FliN, FliM) that forms the rotor-mounted switch complex (C ring), located at the base of the basal body. This complex interacts with the CheY and CheZ chemotaxis proteins, in addition to contacting components of the motor that determine the direction of flagellar rotation.</text>
</comment>
<dbReference type="Pfam" id="PF01052">
    <property type="entry name" value="FliMN_C"/>
    <property type="match status" value="1"/>
</dbReference>
<comment type="subcellular location">
    <subcellularLocation>
        <location evidence="1">Bacterial flagellum basal body</location>
    </subcellularLocation>
    <subcellularLocation>
        <location evidence="2">Cell membrane</location>
        <topology evidence="2">Peripheral membrane protein</topology>
    </subcellularLocation>
</comment>
<evidence type="ECO:0000313" key="12">
    <source>
        <dbReference type="EMBL" id="TPW25759.1"/>
    </source>
</evidence>
<dbReference type="OrthoDB" id="8273530at2"/>
<accession>A0A506TZL5</accession>
<dbReference type="Gene3D" id="3.40.1550.10">
    <property type="entry name" value="CheC-like"/>
    <property type="match status" value="1"/>
</dbReference>
<dbReference type="PANTHER" id="PTHR30034">
    <property type="entry name" value="FLAGELLAR MOTOR SWITCH PROTEIN FLIM"/>
    <property type="match status" value="1"/>
</dbReference>
<dbReference type="InterPro" id="IPR001543">
    <property type="entry name" value="FliN-like_C"/>
</dbReference>
<dbReference type="Proteomes" id="UP000320314">
    <property type="component" value="Unassembled WGS sequence"/>
</dbReference>
<protein>
    <recommendedName>
        <fullName evidence="4">Flagellar motor switch protein FliM</fullName>
    </recommendedName>
</protein>